<dbReference type="AlphaFoldDB" id="A0ABD6C772"/>
<keyword evidence="1" id="KW-1133">Transmembrane helix</keyword>
<keyword evidence="1" id="KW-0472">Membrane</keyword>
<name>A0ABD6C772_9EURY</name>
<feature type="transmembrane region" description="Helical" evidence="1">
    <location>
        <begin position="76"/>
        <end position="97"/>
    </location>
</feature>
<proteinExistence type="predicted"/>
<evidence type="ECO:0000313" key="3">
    <source>
        <dbReference type="Proteomes" id="UP001597185"/>
    </source>
</evidence>
<dbReference type="RefSeq" id="WP_008523605.1">
    <property type="nucleotide sequence ID" value="NZ_JANHDL010000010.1"/>
</dbReference>
<feature type="transmembrane region" description="Helical" evidence="1">
    <location>
        <begin position="49"/>
        <end position="69"/>
    </location>
</feature>
<reference evidence="2 3" key="1">
    <citation type="journal article" date="2019" name="Int. J. Syst. Evol. Microbiol.">
        <title>The Global Catalogue of Microorganisms (GCM) 10K type strain sequencing project: providing services to taxonomists for standard genome sequencing and annotation.</title>
        <authorList>
            <consortium name="The Broad Institute Genomics Platform"/>
            <consortium name="The Broad Institute Genome Sequencing Center for Infectious Disease"/>
            <person name="Wu L."/>
            <person name="Ma J."/>
        </authorList>
    </citation>
    <scope>NUCLEOTIDE SEQUENCE [LARGE SCALE GENOMIC DNA]</scope>
    <source>
        <strain evidence="2 3">CGMCC 1.12689</strain>
    </source>
</reference>
<dbReference type="GeneID" id="23797459"/>
<feature type="transmembrane region" description="Helical" evidence="1">
    <location>
        <begin position="23"/>
        <end position="43"/>
    </location>
</feature>
<sequence length="145" mass="15167">MSETKRPVRAILLGDDLGLTKRWSAIALGLFTLVLAIYVAGYYQSVYSLLPGQAIIVGGGTVLVLLAAWQTYQNRSFVLSLLVCIAPVSALFIRIVGAGQTSTPTVGDTLLLGVGWGLVFGVPLGVLGFLLGYAARTVTKPDAAA</sequence>
<protein>
    <submittedName>
        <fullName evidence="2">Uncharacterized protein</fullName>
    </submittedName>
</protein>
<gene>
    <name evidence="2" type="ORF">ACFR9T_16980</name>
</gene>
<keyword evidence="1" id="KW-0812">Transmembrane</keyword>
<keyword evidence="3" id="KW-1185">Reference proteome</keyword>
<evidence type="ECO:0000313" key="2">
    <source>
        <dbReference type="EMBL" id="MFD1572248.1"/>
    </source>
</evidence>
<evidence type="ECO:0000256" key="1">
    <source>
        <dbReference type="SAM" id="Phobius"/>
    </source>
</evidence>
<feature type="transmembrane region" description="Helical" evidence="1">
    <location>
        <begin position="109"/>
        <end position="131"/>
    </location>
</feature>
<accession>A0ABD6C772</accession>
<organism evidence="2 3">
    <name type="scientific">Halorubrum laminariae</name>
    <dbReference type="NCBI Taxonomy" id="1433523"/>
    <lineage>
        <taxon>Archaea</taxon>
        <taxon>Methanobacteriati</taxon>
        <taxon>Methanobacteriota</taxon>
        <taxon>Stenosarchaea group</taxon>
        <taxon>Halobacteria</taxon>
        <taxon>Halobacteriales</taxon>
        <taxon>Haloferacaceae</taxon>
        <taxon>Halorubrum</taxon>
    </lineage>
</organism>
<dbReference type="Proteomes" id="UP001597185">
    <property type="component" value="Unassembled WGS sequence"/>
</dbReference>
<comment type="caution">
    <text evidence="2">The sequence shown here is derived from an EMBL/GenBank/DDBJ whole genome shotgun (WGS) entry which is preliminary data.</text>
</comment>
<dbReference type="EMBL" id="JBHUDB010000025">
    <property type="protein sequence ID" value="MFD1572248.1"/>
    <property type="molecule type" value="Genomic_DNA"/>
</dbReference>